<dbReference type="NCBIfam" id="NF033573">
    <property type="entry name" value="transpos_IS200"/>
    <property type="match status" value="1"/>
</dbReference>
<reference evidence="2" key="1">
    <citation type="journal article" date="2021" name="Proc. Natl. Acad. Sci. U.S.A.">
        <title>A Catalog of Tens of Thousands of Viruses from Human Metagenomes Reveals Hidden Associations with Chronic Diseases.</title>
        <authorList>
            <person name="Tisza M.J."/>
            <person name="Buck C.B."/>
        </authorList>
    </citation>
    <scope>NUCLEOTIDE SEQUENCE</scope>
    <source>
        <strain evidence="2">Ctkyp1</strain>
    </source>
</reference>
<organism evidence="2">
    <name type="scientific">Siphoviridae sp. ctkyp1</name>
    <dbReference type="NCBI Taxonomy" id="2825646"/>
    <lineage>
        <taxon>Viruses</taxon>
        <taxon>Duplodnaviria</taxon>
        <taxon>Heunggongvirae</taxon>
        <taxon>Uroviricota</taxon>
        <taxon>Caudoviricetes</taxon>
    </lineage>
</organism>
<dbReference type="PANTHER" id="PTHR33360:SF2">
    <property type="entry name" value="TRANSPOSASE FOR INSERTION SEQUENCE ELEMENT IS200"/>
    <property type="match status" value="1"/>
</dbReference>
<dbReference type="GO" id="GO:0004803">
    <property type="term" value="F:transposase activity"/>
    <property type="evidence" value="ECO:0007669"/>
    <property type="project" value="InterPro"/>
</dbReference>
<dbReference type="GO" id="GO:0003677">
    <property type="term" value="F:DNA binding"/>
    <property type="evidence" value="ECO:0007669"/>
    <property type="project" value="InterPro"/>
</dbReference>
<dbReference type="EMBL" id="BK015328">
    <property type="protein sequence ID" value="DAE01619.1"/>
    <property type="molecule type" value="Genomic_DNA"/>
</dbReference>
<dbReference type="GO" id="GO:0006313">
    <property type="term" value="P:DNA transposition"/>
    <property type="evidence" value="ECO:0007669"/>
    <property type="project" value="InterPro"/>
</dbReference>
<protein>
    <submittedName>
        <fullName evidence="2">Transposase</fullName>
    </submittedName>
</protein>
<sequence>MKNNKYKHTKTTVSLINYHFVFCPRYRRKIFNIDGVEQRFKELVVSECGKCGIEILKLECCVDYVYIYVNVLPTMSIPQIIQQVKGATSLKLREEFPQLKAMPSLWTRNYFISTATSVSSETIDWYVSTQKNRP</sequence>
<evidence type="ECO:0000259" key="1">
    <source>
        <dbReference type="SMART" id="SM01321"/>
    </source>
</evidence>
<dbReference type="Gene3D" id="3.30.70.1290">
    <property type="entry name" value="Transposase IS200-like"/>
    <property type="match status" value="1"/>
</dbReference>
<dbReference type="PANTHER" id="PTHR33360">
    <property type="entry name" value="TRANSPOSASE FOR INSERTION SEQUENCE ELEMENT IS200"/>
    <property type="match status" value="1"/>
</dbReference>
<dbReference type="SUPFAM" id="SSF143422">
    <property type="entry name" value="Transposase IS200-like"/>
    <property type="match status" value="1"/>
</dbReference>
<dbReference type="InterPro" id="IPR036515">
    <property type="entry name" value="Transposase_17_sf"/>
</dbReference>
<proteinExistence type="predicted"/>
<feature type="domain" description="Transposase IS200-like" evidence="1">
    <location>
        <begin position="13"/>
        <end position="130"/>
    </location>
</feature>
<dbReference type="Pfam" id="PF01797">
    <property type="entry name" value="Y1_Tnp"/>
    <property type="match status" value="1"/>
</dbReference>
<dbReference type="SMART" id="SM01321">
    <property type="entry name" value="Y1_Tnp"/>
    <property type="match status" value="1"/>
</dbReference>
<accession>A0A8S5P5A4</accession>
<evidence type="ECO:0000313" key="2">
    <source>
        <dbReference type="EMBL" id="DAE01619.1"/>
    </source>
</evidence>
<name>A0A8S5P5A4_9CAUD</name>
<dbReference type="InterPro" id="IPR002686">
    <property type="entry name" value="Transposase_17"/>
</dbReference>